<accession>R7UZ50</accession>
<dbReference type="Proteomes" id="UP000014760">
    <property type="component" value="Unassembled WGS sequence"/>
</dbReference>
<keyword evidence="9" id="KW-0508">mRNA splicing</keyword>
<dbReference type="HOGENOM" id="CLU_059455_1_0_1"/>
<evidence type="ECO:0000313" key="19">
    <source>
        <dbReference type="Proteomes" id="UP000014760"/>
    </source>
</evidence>
<dbReference type="GO" id="GO:0005689">
    <property type="term" value="C:U12-type spliceosomal complex"/>
    <property type="evidence" value="ECO:0007669"/>
    <property type="project" value="InterPro"/>
</dbReference>
<evidence type="ECO:0000256" key="9">
    <source>
        <dbReference type="ARBA" id="ARBA00023187"/>
    </source>
</evidence>
<dbReference type="GO" id="GO:0000398">
    <property type="term" value="P:mRNA splicing, via spliceosome"/>
    <property type="evidence" value="ECO:0007669"/>
    <property type="project" value="InterPro"/>
</dbReference>
<dbReference type="PANTHER" id="PTHR46259">
    <property type="entry name" value="ZINC FINGER CCHC-TYPE AND RNA-BINDING MOTIF-CONTAINING PROTEIN 1"/>
    <property type="match status" value="1"/>
</dbReference>
<evidence type="ECO:0000256" key="4">
    <source>
        <dbReference type="ARBA" id="ARBA00022723"/>
    </source>
</evidence>
<dbReference type="STRING" id="283909.R7UZ50"/>
<evidence type="ECO:0000256" key="1">
    <source>
        <dbReference type="ARBA" id="ARBA00004123"/>
    </source>
</evidence>
<dbReference type="SMART" id="SM00343">
    <property type="entry name" value="ZnF_C2HC"/>
    <property type="match status" value="1"/>
</dbReference>
<dbReference type="AlphaFoldDB" id="R7UZ50"/>
<dbReference type="InterPro" id="IPR044598">
    <property type="entry name" value="ZCRB1"/>
</dbReference>
<dbReference type="Gene3D" id="3.30.70.330">
    <property type="match status" value="1"/>
</dbReference>
<dbReference type="OrthoDB" id="267048at2759"/>
<evidence type="ECO:0000256" key="10">
    <source>
        <dbReference type="ARBA" id="ARBA00023242"/>
    </source>
</evidence>
<feature type="domain" description="RRM" evidence="15">
    <location>
        <begin position="10"/>
        <end position="88"/>
    </location>
</feature>
<dbReference type="PANTHER" id="PTHR46259:SF1">
    <property type="entry name" value="ZINC FINGER CCHC-TYPE AND RNA-BINDING MOTIF-CONTAINING PROTEIN 1"/>
    <property type="match status" value="1"/>
</dbReference>
<dbReference type="PROSITE" id="PS50158">
    <property type="entry name" value="ZF_CCHC"/>
    <property type="match status" value="1"/>
</dbReference>
<dbReference type="EMBL" id="AMQN01005688">
    <property type="status" value="NOT_ANNOTATED_CDS"/>
    <property type="molecule type" value="Genomic_DNA"/>
</dbReference>
<evidence type="ECO:0000313" key="17">
    <source>
        <dbReference type="EMBL" id="ELU11589.1"/>
    </source>
</evidence>
<dbReference type="FunFam" id="4.10.60.10:FF:000009">
    <property type="entry name" value="Zinc finger CCHC-type and RNA-binding motif-containing protein 1"/>
    <property type="match status" value="1"/>
</dbReference>
<dbReference type="InterPro" id="IPR003954">
    <property type="entry name" value="RRM_euk-type"/>
</dbReference>
<feature type="compositionally biased region" description="Acidic residues" evidence="14">
    <location>
        <begin position="168"/>
        <end position="184"/>
    </location>
</feature>
<dbReference type="FunFam" id="3.30.70.330:FF:000233">
    <property type="entry name" value="Zinc finger CCHC-type and RNA-binding motif-containing protein 1"/>
    <property type="match status" value="1"/>
</dbReference>
<dbReference type="Gene3D" id="4.10.60.10">
    <property type="entry name" value="Zinc finger, CCHC-type"/>
    <property type="match status" value="1"/>
</dbReference>
<feature type="region of interest" description="Disordered" evidence="14">
    <location>
        <begin position="121"/>
        <end position="240"/>
    </location>
</feature>
<sequence length="240" mass="27745">MSGGLAPSRSTVYVSNFPFSLTNNDLHKIFEKYGKVVKVTILCDKNTRRSKGVAFVLFLEKESAHQCVKAMNSTEMFGRTIKCSIANDNGRAQDFIRRKVYTDKSKCYQCGESGHLSYKCPKNLFGDREPPEKKKRRRRKGGEESGEEEEEYEEEREEVIPKKKAKQEEEETEEIEEEEEDPAEDSLAAAIRLQQEQIDEEEYRMKVATGEYGPLTSKDARKKKYRTDGYFSDEEQLDDD</sequence>
<dbReference type="InterPro" id="IPR001878">
    <property type="entry name" value="Znf_CCHC"/>
</dbReference>
<dbReference type="SMART" id="SM00360">
    <property type="entry name" value="RRM"/>
    <property type="match status" value="1"/>
</dbReference>
<evidence type="ECO:0000256" key="14">
    <source>
        <dbReference type="SAM" id="MobiDB-lite"/>
    </source>
</evidence>
<gene>
    <name evidence="17" type="ORF">CAPTEDRAFT_212631</name>
</gene>
<reference evidence="18" key="3">
    <citation type="submission" date="2015-06" db="UniProtKB">
        <authorList>
            <consortium name="EnsemblMetazoa"/>
        </authorList>
    </citation>
    <scope>IDENTIFICATION</scope>
</reference>
<dbReference type="InterPro" id="IPR012677">
    <property type="entry name" value="Nucleotide-bd_a/b_plait_sf"/>
</dbReference>
<feature type="compositionally biased region" description="Acidic residues" evidence="14">
    <location>
        <begin position="144"/>
        <end position="157"/>
    </location>
</feature>
<proteinExistence type="predicted"/>
<dbReference type="EnsemblMetazoa" id="CapteT212631">
    <property type="protein sequence ID" value="CapteP212631"/>
    <property type="gene ID" value="CapteG212631"/>
</dbReference>
<keyword evidence="19" id="KW-1185">Reference proteome</keyword>
<keyword evidence="5" id="KW-0747">Spliceosome</keyword>
<organism evidence="17">
    <name type="scientific">Capitella teleta</name>
    <name type="common">Polychaete worm</name>
    <dbReference type="NCBI Taxonomy" id="283909"/>
    <lineage>
        <taxon>Eukaryota</taxon>
        <taxon>Metazoa</taxon>
        <taxon>Spiralia</taxon>
        <taxon>Lophotrochozoa</taxon>
        <taxon>Annelida</taxon>
        <taxon>Polychaeta</taxon>
        <taxon>Sedentaria</taxon>
        <taxon>Scolecida</taxon>
        <taxon>Capitellidae</taxon>
        <taxon>Capitella</taxon>
    </lineage>
</organism>
<evidence type="ECO:0000256" key="2">
    <source>
        <dbReference type="ARBA" id="ARBA00015428"/>
    </source>
</evidence>
<dbReference type="InterPro" id="IPR035979">
    <property type="entry name" value="RBD_domain_sf"/>
</dbReference>
<dbReference type="Pfam" id="PF00098">
    <property type="entry name" value="zf-CCHC"/>
    <property type="match status" value="1"/>
</dbReference>
<dbReference type="SUPFAM" id="SSF54928">
    <property type="entry name" value="RNA-binding domain, RBD"/>
    <property type="match status" value="1"/>
</dbReference>
<evidence type="ECO:0000256" key="3">
    <source>
        <dbReference type="ARBA" id="ARBA00022664"/>
    </source>
</evidence>
<dbReference type="GO" id="GO:0008270">
    <property type="term" value="F:zinc ion binding"/>
    <property type="evidence" value="ECO:0007669"/>
    <property type="project" value="UniProtKB-KW"/>
</dbReference>
<feature type="compositionally biased region" description="Acidic residues" evidence="14">
    <location>
        <begin position="231"/>
        <end position="240"/>
    </location>
</feature>
<reference evidence="19" key="1">
    <citation type="submission" date="2012-12" db="EMBL/GenBank/DDBJ databases">
        <authorList>
            <person name="Hellsten U."/>
            <person name="Grimwood J."/>
            <person name="Chapman J.A."/>
            <person name="Shapiro H."/>
            <person name="Aerts A."/>
            <person name="Otillar R.P."/>
            <person name="Terry A.Y."/>
            <person name="Boore J.L."/>
            <person name="Simakov O."/>
            <person name="Marletaz F."/>
            <person name="Cho S.-J."/>
            <person name="Edsinger-Gonzales E."/>
            <person name="Havlak P."/>
            <person name="Kuo D.-H."/>
            <person name="Larsson T."/>
            <person name="Lv J."/>
            <person name="Arendt D."/>
            <person name="Savage R."/>
            <person name="Osoegawa K."/>
            <person name="de Jong P."/>
            <person name="Lindberg D.R."/>
            <person name="Seaver E.C."/>
            <person name="Weisblat D.A."/>
            <person name="Putnam N.H."/>
            <person name="Grigoriev I.V."/>
            <person name="Rokhsar D.S."/>
        </authorList>
    </citation>
    <scope>NUCLEOTIDE SEQUENCE</scope>
    <source>
        <strain evidence="19">I ESC-2004</strain>
    </source>
</reference>
<dbReference type="SUPFAM" id="SSF57756">
    <property type="entry name" value="Retrovirus zinc finger-like domains"/>
    <property type="match status" value="1"/>
</dbReference>
<evidence type="ECO:0000259" key="16">
    <source>
        <dbReference type="PROSITE" id="PS50158"/>
    </source>
</evidence>
<evidence type="ECO:0000313" key="18">
    <source>
        <dbReference type="EnsemblMetazoa" id="CapteP212631"/>
    </source>
</evidence>
<dbReference type="InterPro" id="IPR036875">
    <property type="entry name" value="Znf_CCHC_sf"/>
</dbReference>
<dbReference type="Pfam" id="PF00076">
    <property type="entry name" value="RRM_1"/>
    <property type="match status" value="1"/>
</dbReference>
<dbReference type="EMBL" id="KB296584">
    <property type="protein sequence ID" value="ELU11589.1"/>
    <property type="molecule type" value="Genomic_DNA"/>
</dbReference>
<keyword evidence="4" id="KW-0479">Metal-binding</keyword>
<dbReference type="SMART" id="SM00361">
    <property type="entry name" value="RRM_1"/>
    <property type="match status" value="1"/>
</dbReference>
<dbReference type="CDD" id="cd12393">
    <property type="entry name" value="RRM_ZCRB1"/>
    <property type="match status" value="1"/>
</dbReference>
<protein>
    <recommendedName>
        <fullName evidence="2">Zinc finger CCHC-type and RNA-binding motif-containing protein 1</fullName>
    </recommendedName>
    <alternativeName>
        <fullName evidence="11">U11/U12 small nuclear ribonucleoprotein 31 kDa protein</fullName>
    </alternativeName>
</protein>
<comment type="subcellular location">
    <subcellularLocation>
        <location evidence="1">Nucleus</location>
    </subcellularLocation>
</comment>
<reference evidence="17 19" key="2">
    <citation type="journal article" date="2013" name="Nature">
        <title>Insights into bilaterian evolution from three spiralian genomes.</title>
        <authorList>
            <person name="Simakov O."/>
            <person name="Marletaz F."/>
            <person name="Cho S.J."/>
            <person name="Edsinger-Gonzales E."/>
            <person name="Havlak P."/>
            <person name="Hellsten U."/>
            <person name="Kuo D.H."/>
            <person name="Larsson T."/>
            <person name="Lv J."/>
            <person name="Arendt D."/>
            <person name="Savage R."/>
            <person name="Osoegawa K."/>
            <person name="de Jong P."/>
            <person name="Grimwood J."/>
            <person name="Chapman J.A."/>
            <person name="Shapiro H."/>
            <person name="Aerts A."/>
            <person name="Otillar R.P."/>
            <person name="Terry A.Y."/>
            <person name="Boore J.L."/>
            <person name="Grigoriev I.V."/>
            <person name="Lindberg D.R."/>
            <person name="Seaver E.C."/>
            <person name="Weisblat D.A."/>
            <person name="Putnam N.H."/>
            <person name="Rokhsar D.S."/>
        </authorList>
    </citation>
    <scope>NUCLEOTIDE SEQUENCE</scope>
    <source>
        <strain evidence="17 19">I ESC-2004</strain>
    </source>
</reference>
<keyword evidence="10" id="KW-0539">Nucleus</keyword>
<evidence type="ECO:0000256" key="8">
    <source>
        <dbReference type="ARBA" id="ARBA00022884"/>
    </source>
</evidence>
<keyword evidence="6 12" id="KW-0863">Zinc-finger</keyword>
<evidence type="ECO:0000256" key="12">
    <source>
        <dbReference type="PROSITE-ProRule" id="PRU00047"/>
    </source>
</evidence>
<dbReference type="InterPro" id="IPR000504">
    <property type="entry name" value="RRM_dom"/>
</dbReference>
<keyword evidence="7" id="KW-0862">Zinc</keyword>
<feature type="domain" description="CCHC-type" evidence="16">
    <location>
        <begin position="106"/>
        <end position="122"/>
    </location>
</feature>
<dbReference type="PROSITE" id="PS50102">
    <property type="entry name" value="RRM"/>
    <property type="match status" value="1"/>
</dbReference>
<evidence type="ECO:0000256" key="11">
    <source>
        <dbReference type="ARBA" id="ARBA00032031"/>
    </source>
</evidence>
<keyword evidence="3" id="KW-0507">mRNA processing</keyword>
<dbReference type="GO" id="GO:0003723">
    <property type="term" value="F:RNA binding"/>
    <property type="evidence" value="ECO:0007669"/>
    <property type="project" value="UniProtKB-UniRule"/>
</dbReference>
<keyword evidence="8 13" id="KW-0694">RNA-binding</keyword>
<name>R7UZ50_CAPTE</name>
<dbReference type="OMA" id="AHYFNDE"/>
<evidence type="ECO:0000256" key="7">
    <source>
        <dbReference type="ARBA" id="ARBA00022833"/>
    </source>
</evidence>
<evidence type="ECO:0000256" key="5">
    <source>
        <dbReference type="ARBA" id="ARBA00022728"/>
    </source>
</evidence>
<evidence type="ECO:0000259" key="15">
    <source>
        <dbReference type="PROSITE" id="PS50102"/>
    </source>
</evidence>
<evidence type="ECO:0000256" key="6">
    <source>
        <dbReference type="ARBA" id="ARBA00022771"/>
    </source>
</evidence>
<evidence type="ECO:0000256" key="13">
    <source>
        <dbReference type="PROSITE-ProRule" id="PRU00176"/>
    </source>
</evidence>
<dbReference type="InterPro" id="IPR034219">
    <property type="entry name" value="ZCRB1_RRM"/>
</dbReference>